<evidence type="ECO:0000256" key="2">
    <source>
        <dbReference type="ARBA" id="ARBA00022723"/>
    </source>
</evidence>
<dbReference type="WBParaSite" id="PDA_v2.g6728.t1">
    <property type="protein sequence ID" value="PDA_v2.g6728.t1"/>
    <property type="gene ID" value="PDA_v2.g6728"/>
</dbReference>
<evidence type="ECO:0000256" key="4">
    <source>
        <dbReference type="ARBA" id="ARBA00022833"/>
    </source>
</evidence>
<keyword evidence="4" id="KW-0862">Zinc</keyword>
<dbReference type="GO" id="GO:0008270">
    <property type="term" value="F:zinc ion binding"/>
    <property type="evidence" value="ECO:0007669"/>
    <property type="project" value="UniProtKB-KW"/>
</dbReference>
<dbReference type="InterPro" id="IPR012337">
    <property type="entry name" value="RNaseH-like_sf"/>
</dbReference>
<name>A0A914QXV1_9BILA</name>
<accession>A0A914QXV1</accession>
<organism evidence="6 7">
    <name type="scientific">Panagrolaimus davidi</name>
    <dbReference type="NCBI Taxonomy" id="227884"/>
    <lineage>
        <taxon>Eukaryota</taxon>
        <taxon>Metazoa</taxon>
        <taxon>Ecdysozoa</taxon>
        <taxon>Nematoda</taxon>
        <taxon>Chromadorea</taxon>
        <taxon>Rhabditida</taxon>
        <taxon>Tylenchina</taxon>
        <taxon>Panagrolaimomorpha</taxon>
        <taxon>Panagrolaimoidea</taxon>
        <taxon>Panagrolaimidae</taxon>
        <taxon>Panagrolaimus</taxon>
    </lineage>
</organism>
<evidence type="ECO:0000256" key="3">
    <source>
        <dbReference type="ARBA" id="ARBA00022771"/>
    </source>
</evidence>
<sequence length="231" mass="26078">MYGVAADAPKQPKITAFTNTEEELQIKADVEIINFIARRNESFSVVEDPFAHSLLVLKYGANFVKRDDYYRTTGLKNATDYWNQKVIDLIKDEKLAFTTDLWTNLSSNFALIVITATYIQKWKRHNIILACRSIDKPHTAAKIQAVIEETLYELNIDVKNVIFITRDDGSDVKKACGDLAITSAQCGPHAFNNTVQSAFNGDVEKEELPKLKKKAQRLASSFCKKAGRRNV</sequence>
<dbReference type="PANTHER" id="PTHR46481:SF10">
    <property type="entry name" value="ZINC FINGER BED DOMAIN-CONTAINING PROTEIN 39"/>
    <property type="match status" value="1"/>
</dbReference>
<dbReference type="PANTHER" id="PTHR46481">
    <property type="entry name" value="ZINC FINGER BED DOMAIN-CONTAINING PROTEIN 4"/>
    <property type="match status" value="1"/>
</dbReference>
<dbReference type="InterPro" id="IPR052035">
    <property type="entry name" value="ZnF_BED_domain_contain"/>
</dbReference>
<dbReference type="AlphaFoldDB" id="A0A914QXV1"/>
<evidence type="ECO:0000313" key="6">
    <source>
        <dbReference type="Proteomes" id="UP000887578"/>
    </source>
</evidence>
<keyword evidence="6" id="KW-1185">Reference proteome</keyword>
<evidence type="ECO:0000256" key="5">
    <source>
        <dbReference type="ARBA" id="ARBA00023242"/>
    </source>
</evidence>
<comment type="subcellular location">
    <subcellularLocation>
        <location evidence="1">Nucleus</location>
    </subcellularLocation>
</comment>
<keyword evidence="2" id="KW-0479">Metal-binding</keyword>
<keyword evidence="3" id="KW-0863">Zinc-finger</keyword>
<proteinExistence type="predicted"/>
<keyword evidence="5" id="KW-0539">Nucleus</keyword>
<reference evidence="7" key="1">
    <citation type="submission" date="2022-11" db="UniProtKB">
        <authorList>
            <consortium name="WormBaseParasite"/>
        </authorList>
    </citation>
    <scope>IDENTIFICATION</scope>
</reference>
<evidence type="ECO:0000256" key="1">
    <source>
        <dbReference type="ARBA" id="ARBA00004123"/>
    </source>
</evidence>
<protein>
    <submittedName>
        <fullName evidence="7">Uncharacterized protein</fullName>
    </submittedName>
</protein>
<dbReference type="SUPFAM" id="SSF53098">
    <property type="entry name" value="Ribonuclease H-like"/>
    <property type="match status" value="1"/>
</dbReference>
<dbReference type="GO" id="GO:0005634">
    <property type="term" value="C:nucleus"/>
    <property type="evidence" value="ECO:0007669"/>
    <property type="project" value="UniProtKB-SubCell"/>
</dbReference>
<dbReference type="Proteomes" id="UP000887578">
    <property type="component" value="Unplaced"/>
</dbReference>
<evidence type="ECO:0000313" key="7">
    <source>
        <dbReference type="WBParaSite" id="PDA_v2.g6728.t1"/>
    </source>
</evidence>